<dbReference type="KEGG" id="tper:IWA51_07390"/>
<organism evidence="1 2">
    <name type="scientific">Treponema peruense</name>
    <dbReference type="NCBI Taxonomy" id="2787628"/>
    <lineage>
        <taxon>Bacteria</taxon>
        <taxon>Pseudomonadati</taxon>
        <taxon>Spirochaetota</taxon>
        <taxon>Spirochaetia</taxon>
        <taxon>Spirochaetales</taxon>
        <taxon>Treponemataceae</taxon>
        <taxon>Treponema</taxon>
    </lineage>
</organism>
<dbReference type="AlphaFoldDB" id="A0A7T3RBN0"/>
<dbReference type="Pfam" id="PF13177">
    <property type="entry name" value="DNA_pol3_delta2"/>
    <property type="match status" value="2"/>
</dbReference>
<dbReference type="PANTHER" id="PTHR11669">
    <property type="entry name" value="REPLICATION FACTOR C / DNA POLYMERASE III GAMMA-TAU SUBUNIT"/>
    <property type="match status" value="1"/>
</dbReference>
<dbReference type="Gene3D" id="3.40.50.300">
    <property type="entry name" value="P-loop containing nucleotide triphosphate hydrolases"/>
    <property type="match status" value="2"/>
</dbReference>
<evidence type="ECO:0000313" key="2">
    <source>
        <dbReference type="Proteomes" id="UP000595224"/>
    </source>
</evidence>
<sequence length="414" mass="45707">MFDNVLNQSAADLLSSDIKSAKLPGAILFSGPESSGKLTTALETARVLSCRGKVPGAWNCTCPSCLRHKAMVSPNVLVAGPGDCTLEISAARNTLLFQNAQNSSHLEAARYLYIRAVRKLTVRFSPVLWEGEDKLAKFTPLIQAIDENLELLSPGRTLPDGDELEKILDEIDKNCEKLESSFLYDSLPVSQIRNFSVWAHLTSNTGKKVLIIENVDRMADSSRNALLKILEEPPENTMFILTTAKRGAVLPTILSRVRTYNFFERTVEQQRNVVTRVFHYVPFAGDAPVESVNGFLQTYLPVKPELVKEYAASFFKMLSEGHVPDTVSVCAGCLRFEPRVLLKIFLQEIVECQKPLSKTAAGAECSARIMAAVRKAYNDVSVYNQNPEAALEVLARSVLQVNHLSGGVIQEIFA</sequence>
<dbReference type="Proteomes" id="UP000595224">
    <property type="component" value="Chromosome"/>
</dbReference>
<dbReference type="InterPro" id="IPR027417">
    <property type="entry name" value="P-loop_NTPase"/>
</dbReference>
<gene>
    <name evidence="1" type="ORF">IWA51_07390</name>
</gene>
<dbReference type="PANTHER" id="PTHR11669:SF8">
    <property type="entry name" value="DNA POLYMERASE III SUBUNIT DELTA"/>
    <property type="match status" value="1"/>
</dbReference>
<dbReference type="SUPFAM" id="SSF52540">
    <property type="entry name" value="P-loop containing nucleoside triphosphate hydrolases"/>
    <property type="match status" value="1"/>
</dbReference>
<evidence type="ECO:0000313" key="1">
    <source>
        <dbReference type="EMBL" id="QQA00104.1"/>
    </source>
</evidence>
<dbReference type="GO" id="GO:0006261">
    <property type="term" value="P:DNA-templated DNA replication"/>
    <property type="evidence" value="ECO:0007669"/>
    <property type="project" value="TreeGrafter"/>
</dbReference>
<protein>
    <submittedName>
        <fullName evidence="1">DNA polymerase III</fullName>
    </submittedName>
</protein>
<proteinExistence type="predicted"/>
<dbReference type="RefSeq" id="WP_198441960.1">
    <property type="nucleotide sequence ID" value="NZ_CBCSHE010000001.1"/>
</dbReference>
<dbReference type="EMBL" id="CP064936">
    <property type="protein sequence ID" value="QQA00104.1"/>
    <property type="molecule type" value="Genomic_DNA"/>
</dbReference>
<accession>A0A7T3RBN0</accession>
<keyword evidence="2" id="KW-1185">Reference proteome</keyword>
<reference evidence="1 2" key="1">
    <citation type="submission" date="2020-11" db="EMBL/GenBank/DDBJ databases">
        <title>Treponema Peruensis nv. sp., first commensal Treponema isolated from human feces.</title>
        <authorList>
            <person name="Belkhou C."/>
            <person name="Raes J."/>
        </authorList>
    </citation>
    <scope>NUCLEOTIDE SEQUENCE [LARGE SCALE GENOMIC DNA]</scope>
    <source>
        <strain evidence="1 2">RCC2812</strain>
    </source>
</reference>
<name>A0A7T3RBN0_9SPIR</name>
<dbReference type="InterPro" id="IPR050238">
    <property type="entry name" value="DNA_Rep/Repair_Clamp_Loader"/>
</dbReference>